<reference evidence="4" key="1">
    <citation type="journal article" date="2019" name="Int. J. Syst. Evol. Microbiol.">
        <title>The Global Catalogue of Microorganisms (GCM) 10K type strain sequencing project: providing services to taxonomists for standard genome sequencing and annotation.</title>
        <authorList>
            <consortium name="The Broad Institute Genomics Platform"/>
            <consortium name="The Broad Institute Genome Sequencing Center for Infectious Disease"/>
            <person name="Wu L."/>
            <person name="Ma J."/>
        </authorList>
    </citation>
    <scope>NUCLEOTIDE SEQUENCE [LARGE SCALE GENOMIC DNA]</scope>
    <source>
        <strain evidence="4">JCM 16914</strain>
    </source>
</reference>
<protein>
    <submittedName>
        <fullName evidence="3">UDP-N-acetylglucosamine 2-epimerase (Non-hydrolyzing)</fullName>
    </submittedName>
</protein>
<dbReference type="Proteomes" id="UP001500133">
    <property type="component" value="Unassembled WGS sequence"/>
</dbReference>
<name>A0ABP7LMH1_9GAMM</name>
<sequence>MPRILTVIGARPQFIKASVVSRAIQQTAGIEEIMLHTGQHFDANMSDVFFNQLGMPRPAIQLDIHGGSHGEMTGRMLTEIEQAIVEHKPDRVLVYGDTNSTLAGALAAAKLHVPVAHVEAGLRSFNTAMPEEINRILTDQISDLLFCPTAAAVNNLNAEGFGQKPVRVLQPGDVMQDAALFFSRHAVAPKGLPSMISATEGHGTSRTNGDGGGFIVATLHRAENTDDPERLAAIVTALNRAHREVAPVVLPLHPRTRAAVERAGLTLAVTTIDPVGYFEMVWLLNHCGLVLTDSGGVQKEAFFFGRACVTLRDQTEWVELVEAGANELVGADQARIEEAARRHFGRRVVDTDHLYGGGKAAQAIVDTLTGS</sequence>
<comment type="caution">
    <text evidence="3">The sequence shown here is derived from an EMBL/GenBank/DDBJ whole genome shotgun (WGS) entry which is preliminary data.</text>
</comment>
<evidence type="ECO:0000256" key="1">
    <source>
        <dbReference type="RuleBase" id="RU003513"/>
    </source>
</evidence>
<comment type="similarity">
    <text evidence="1">Belongs to the UDP-N-acetylglucosamine 2-epimerase family.</text>
</comment>
<dbReference type="Pfam" id="PF02350">
    <property type="entry name" value="Epimerase_2"/>
    <property type="match status" value="1"/>
</dbReference>
<proteinExistence type="inferred from homology"/>
<keyword evidence="1" id="KW-0413">Isomerase</keyword>
<dbReference type="PANTHER" id="PTHR43174:SF1">
    <property type="entry name" value="UDP-N-ACETYLGLUCOSAMINE 2-EPIMERASE"/>
    <property type="match status" value="1"/>
</dbReference>
<evidence type="ECO:0000259" key="2">
    <source>
        <dbReference type="Pfam" id="PF02350"/>
    </source>
</evidence>
<feature type="domain" description="UDP-N-acetylglucosamine 2-epimerase" evidence="2">
    <location>
        <begin position="23"/>
        <end position="368"/>
    </location>
</feature>
<dbReference type="PANTHER" id="PTHR43174">
    <property type="entry name" value="UDP-N-ACETYLGLUCOSAMINE 2-EPIMERASE"/>
    <property type="match status" value="1"/>
</dbReference>
<dbReference type="RefSeq" id="WP_344703197.1">
    <property type="nucleotide sequence ID" value="NZ_BAAAZT010000050.1"/>
</dbReference>
<evidence type="ECO:0000313" key="4">
    <source>
        <dbReference type="Proteomes" id="UP001500133"/>
    </source>
</evidence>
<dbReference type="InterPro" id="IPR029767">
    <property type="entry name" value="WecB-like"/>
</dbReference>
<evidence type="ECO:0000313" key="3">
    <source>
        <dbReference type="EMBL" id="GAA3902614.1"/>
    </source>
</evidence>
<dbReference type="Gene3D" id="3.40.50.2000">
    <property type="entry name" value="Glycogen Phosphorylase B"/>
    <property type="match status" value="2"/>
</dbReference>
<dbReference type="EMBL" id="BAAAZT010000050">
    <property type="protein sequence ID" value="GAA3902614.1"/>
    <property type="molecule type" value="Genomic_DNA"/>
</dbReference>
<accession>A0ABP7LMH1</accession>
<dbReference type="CDD" id="cd03786">
    <property type="entry name" value="GTB_UDP-GlcNAc_2-Epimerase"/>
    <property type="match status" value="1"/>
</dbReference>
<gene>
    <name evidence="3" type="primary">wecB</name>
    <name evidence="3" type="ORF">GCM10022228_11260</name>
</gene>
<keyword evidence="4" id="KW-1185">Reference proteome</keyword>
<dbReference type="InterPro" id="IPR003331">
    <property type="entry name" value="UDP_GlcNAc_Epimerase_2_dom"/>
</dbReference>
<dbReference type="SUPFAM" id="SSF53756">
    <property type="entry name" value="UDP-Glycosyltransferase/glycogen phosphorylase"/>
    <property type="match status" value="1"/>
</dbReference>
<dbReference type="NCBIfam" id="TIGR00236">
    <property type="entry name" value="wecB"/>
    <property type="match status" value="1"/>
</dbReference>
<organism evidence="3 4">
    <name type="scientific">Halomonas cibimaris</name>
    <dbReference type="NCBI Taxonomy" id="657012"/>
    <lineage>
        <taxon>Bacteria</taxon>
        <taxon>Pseudomonadati</taxon>
        <taxon>Pseudomonadota</taxon>
        <taxon>Gammaproteobacteria</taxon>
        <taxon>Oceanospirillales</taxon>
        <taxon>Halomonadaceae</taxon>
        <taxon>Halomonas</taxon>
    </lineage>
</organism>